<keyword evidence="2" id="KW-0119">Carbohydrate metabolism</keyword>
<keyword evidence="4" id="KW-0413">Isomerase</keyword>
<keyword evidence="1" id="KW-0521">NADP</keyword>
<gene>
    <name evidence="4" type="ORF">C290910_115</name>
</gene>
<evidence type="ECO:0000259" key="3">
    <source>
        <dbReference type="Pfam" id="PF01370"/>
    </source>
</evidence>
<dbReference type="Gene3D" id="3.90.25.10">
    <property type="entry name" value="UDP-galactose 4-epimerase, domain 1"/>
    <property type="match status" value="1"/>
</dbReference>
<feature type="domain" description="NAD-dependent epimerase/dehydratase" evidence="3">
    <location>
        <begin position="35"/>
        <end position="189"/>
    </location>
</feature>
<dbReference type="Gene3D" id="3.40.50.720">
    <property type="entry name" value="NAD(P)-binding Rossmann-like Domain"/>
    <property type="match status" value="1"/>
</dbReference>
<reference evidence="4 5" key="1">
    <citation type="journal article" date="2016" name="Virology">
        <title>The genomic content and context of auxiliary metabolic genes in marine cyanomyoviruses.</title>
        <authorList>
            <person name="Crummett L.T."/>
            <person name="Puxty R.J."/>
            <person name="Weihe C."/>
            <person name="Marston M.F."/>
            <person name="Martiny J.B."/>
        </authorList>
    </citation>
    <scope>NUCLEOTIDE SEQUENCE [LARGE SCALE GENOMIC DNA]</scope>
    <source>
        <strain evidence="4">0910CC29</strain>
    </source>
</reference>
<protein>
    <submittedName>
        <fullName evidence="4">ADP-L-glycero-D-manno-heptose-6-epimerase</fullName>
        <ecNumber evidence="4">5.1.3.20</ecNumber>
    </submittedName>
</protein>
<dbReference type="EC" id="5.1.3.20" evidence="4"/>
<evidence type="ECO:0000313" key="5">
    <source>
        <dbReference type="Proteomes" id="UP000241265"/>
    </source>
</evidence>
<evidence type="ECO:0000313" key="4">
    <source>
        <dbReference type="EMBL" id="AOV58370.1"/>
    </source>
</evidence>
<dbReference type="Proteomes" id="UP000241265">
    <property type="component" value="Genome"/>
</dbReference>
<accession>A0A1D8KIA3</accession>
<sequence length="274" mass="31123">MPKLITGCNGFIGKKFAEKHQPFIGVEDYNAWAMLENFNGWKDIDEIIHMGAISSTTCTDEERLTCFNVEYSIALFEKALEYGIPVKYASSASVYGNRNDGGLDPLNLYAKSKVAVDLWVSENIDRFDLIQGFRFFNVYGLGEDHKGNQRSPISKFAEQAVSNGVIEIFEGSERMFRDFVWVDDVVDIVDNNGVESGIYDLGSGRVYSFREVAEIIAEKFGAEIKEIPFPEHLKDKYQYNTLSNFKWENKDFISIETYISHLSLLDKSQSQSVS</sequence>
<dbReference type="SUPFAM" id="SSF51735">
    <property type="entry name" value="NAD(P)-binding Rossmann-fold domains"/>
    <property type="match status" value="1"/>
</dbReference>
<organism evidence="4 5">
    <name type="scientific">Synechococcus phage S-CAM1</name>
    <dbReference type="NCBI Taxonomy" id="754037"/>
    <lineage>
        <taxon>Viruses</taxon>
        <taxon>Duplodnaviria</taxon>
        <taxon>Heunggongvirae</taxon>
        <taxon>Uroviricota</taxon>
        <taxon>Caudoviricetes</taxon>
        <taxon>Pantevenvirales</taxon>
        <taxon>Kyanoviridae</taxon>
        <taxon>Anaposvirus</taxon>
        <taxon>Anaposvirus socalone</taxon>
    </lineage>
</organism>
<dbReference type="InterPro" id="IPR001509">
    <property type="entry name" value="Epimerase_deHydtase"/>
</dbReference>
<dbReference type="InterPro" id="IPR036291">
    <property type="entry name" value="NAD(P)-bd_dom_sf"/>
</dbReference>
<proteinExistence type="predicted"/>
<dbReference type="GO" id="GO:0008712">
    <property type="term" value="F:ADP-glyceromanno-heptose 6-epimerase activity"/>
    <property type="evidence" value="ECO:0007669"/>
    <property type="project" value="UniProtKB-EC"/>
</dbReference>
<evidence type="ECO:0000256" key="2">
    <source>
        <dbReference type="ARBA" id="ARBA00023277"/>
    </source>
</evidence>
<dbReference type="PANTHER" id="PTHR43103:SF3">
    <property type="entry name" value="ADP-L-GLYCERO-D-MANNO-HEPTOSE-6-EPIMERASE"/>
    <property type="match status" value="1"/>
</dbReference>
<evidence type="ECO:0000256" key="1">
    <source>
        <dbReference type="ARBA" id="ARBA00022857"/>
    </source>
</evidence>
<dbReference type="PANTHER" id="PTHR43103">
    <property type="entry name" value="NUCLEOSIDE-DIPHOSPHATE-SUGAR EPIMERASE"/>
    <property type="match status" value="1"/>
</dbReference>
<dbReference type="Pfam" id="PF01370">
    <property type="entry name" value="Epimerase"/>
    <property type="match status" value="1"/>
</dbReference>
<dbReference type="EMBL" id="KU686196">
    <property type="protein sequence ID" value="AOV58370.1"/>
    <property type="molecule type" value="Genomic_DNA"/>
</dbReference>
<name>A0A1D8KIA3_9CAUD</name>